<dbReference type="KEGG" id="tas:TASI_0460"/>
<dbReference type="STRING" id="1008459.TASI_0460"/>
<keyword evidence="1" id="KW-0175">Coiled coil</keyword>
<keyword evidence="3" id="KW-1185">Reference proteome</keyword>
<reference key="1">
    <citation type="submission" date="2011-09" db="EMBL/GenBank/DDBJ databases">
        <title>Genomic characterization of the Taylorella genus.</title>
        <authorList>
            <person name="Hebert L."/>
            <person name="Moumen B."/>
            <person name="Pons N."/>
            <person name="Duquesne F."/>
            <person name="Breuil M.-F."/>
            <person name="Goux D."/>
            <person name="Batto J.-M."/>
            <person name="Renault P."/>
            <person name="Laugier C."/>
            <person name="Petry S."/>
        </authorList>
    </citation>
    <scope>NUCLEOTIDE SEQUENCE</scope>
    <source>
        <strain>MCE3</strain>
    </source>
</reference>
<dbReference type="EMBL" id="CP003059">
    <property type="protein sequence ID" value="AEP36235.1"/>
    <property type="molecule type" value="Genomic_DNA"/>
</dbReference>
<reference evidence="2 3" key="2">
    <citation type="journal article" date="2012" name="PLoS ONE">
        <title>Genomic characterization of the taylorella genus.</title>
        <authorList>
            <person name="Hebert L."/>
            <person name="Moumen B."/>
            <person name="Pons N."/>
            <person name="Duquesne F."/>
            <person name="Breuil M.F."/>
            <person name="Goux D."/>
            <person name="Batto J.M."/>
            <person name="Laugier C."/>
            <person name="Renault P."/>
            <person name="Petry S."/>
        </authorList>
    </citation>
    <scope>NUCLEOTIDE SEQUENCE [LARGE SCALE GENOMIC DNA]</scope>
    <source>
        <strain evidence="2 3">MCE3</strain>
    </source>
</reference>
<dbReference type="AlphaFoldDB" id="G4QCV5"/>
<evidence type="ECO:0000313" key="2">
    <source>
        <dbReference type="EMBL" id="AEP36235.1"/>
    </source>
</evidence>
<proteinExistence type="predicted"/>
<evidence type="ECO:0000256" key="1">
    <source>
        <dbReference type="SAM" id="Coils"/>
    </source>
</evidence>
<dbReference type="HOGENOM" id="CLU_629922_0_0_4"/>
<evidence type="ECO:0000313" key="3">
    <source>
        <dbReference type="Proteomes" id="UP000009284"/>
    </source>
</evidence>
<accession>G4QCV5</accession>
<dbReference type="RefSeq" id="WP_014111133.1">
    <property type="nucleotide sequence ID" value="NC_016043.1"/>
</dbReference>
<name>G4QCV5_TAYAM</name>
<sequence>MASLFDYAQSLNAARDGSLLSGFEANKRWKDDYLSSYRMPEYLRQSDYNSKIYDLNNAYLNLAGEDIVASNLYGIKNQRLLNNLDNDYLKGNYDRLLNTKSNRTKVANEISLKEVEKVDAENVINRLERDAINRGMKSEVEIYEDMVNHLKGSGHLQNPTLVRTLNNRGRAIYGNQFQLGVALGGTAGQNISSEAAGNSGLSFAYDQHGQAYMFDKEGNPTSRIPADELPYLVNAANGDPSGLINYRNAKNKLMYETQAQQQAALNKSALDAINNTNRFMQGEVARQNDYQNKKDLMYLQQAYELKKEANKNSAGNGVPSPVTATRNTPSFFSNTPLNPINTNAINTPNTVTQSAPQTVDNTTLIESINQKERENSELQKRYQQLFNIPNPTKEQDRERALLAKEIIKNKELIRQLKNALNNQAPSYLDRGYGTY</sequence>
<organism evidence="2 3">
    <name type="scientific">Taylorella asinigenitalis (strain MCE3)</name>
    <dbReference type="NCBI Taxonomy" id="1008459"/>
    <lineage>
        <taxon>Bacteria</taxon>
        <taxon>Pseudomonadati</taxon>
        <taxon>Pseudomonadota</taxon>
        <taxon>Betaproteobacteria</taxon>
        <taxon>Burkholderiales</taxon>
        <taxon>Alcaligenaceae</taxon>
        <taxon>Taylorella</taxon>
    </lineage>
</organism>
<feature type="coiled-coil region" evidence="1">
    <location>
        <begin position="361"/>
        <end position="423"/>
    </location>
</feature>
<gene>
    <name evidence="2" type="ordered locus">TASI_0460</name>
</gene>
<dbReference type="Proteomes" id="UP000009284">
    <property type="component" value="Chromosome"/>
</dbReference>
<protein>
    <submittedName>
        <fullName evidence="2">Putative phage protein</fullName>
    </submittedName>
</protein>